<dbReference type="Proteomes" id="UP000321776">
    <property type="component" value="Unassembled WGS sequence"/>
</dbReference>
<dbReference type="AlphaFoldDB" id="A0A5C6V9T2"/>
<evidence type="ECO:0000313" key="2">
    <source>
        <dbReference type="EMBL" id="TXC81066.1"/>
    </source>
</evidence>
<dbReference type="EMBL" id="VOQS01000005">
    <property type="protein sequence ID" value="TXC81066.1"/>
    <property type="molecule type" value="Genomic_DNA"/>
</dbReference>
<dbReference type="RefSeq" id="WP_147238404.1">
    <property type="nucleotide sequence ID" value="NZ_VOQS01000005.1"/>
</dbReference>
<evidence type="ECO:0000256" key="1">
    <source>
        <dbReference type="SAM" id="SignalP"/>
    </source>
</evidence>
<organism evidence="2 3">
    <name type="scientific">Paraburkholderia azotifigens</name>
    <dbReference type="NCBI Taxonomy" id="2057004"/>
    <lineage>
        <taxon>Bacteria</taxon>
        <taxon>Pseudomonadati</taxon>
        <taxon>Pseudomonadota</taxon>
        <taxon>Betaproteobacteria</taxon>
        <taxon>Burkholderiales</taxon>
        <taxon>Burkholderiaceae</taxon>
        <taxon>Paraburkholderia</taxon>
    </lineage>
</organism>
<gene>
    <name evidence="2" type="ORF">FRZ40_43565</name>
</gene>
<name>A0A5C6V9T2_9BURK</name>
<protein>
    <recommendedName>
        <fullName evidence="4">DUF4148 domain-containing protein</fullName>
    </recommendedName>
</protein>
<accession>A0A5C6V9T2</accession>
<evidence type="ECO:0000313" key="3">
    <source>
        <dbReference type="Proteomes" id="UP000321776"/>
    </source>
</evidence>
<evidence type="ECO:0008006" key="4">
    <source>
        <dbReference type="Google" id="ProtNLM"/>
    </source>
</evidence>
<comment type="caution">
    <text evidence="2">The sequence shown here is derived from an EMBL/GenBank/DDBJ whole genome shotgun (WGS) entry which is preliminary data.</text>
</comment>
<feature type="chain" id="PRO_5022885158" description="DUF4148 domain-containing protein" evidence="1">
    <location>
        <begin position="22"/>
        <end position="86"/>
    </location>
</feature>
<feature type="signal peptide" evidence="1">
    <location>
        <begin position="1"/>
        <end position="21"/>
    </location>
</feature>
<keyword evidence="1" id="KW-0732">Signal</keyword>
<reference evidence="2 3" key="1">
    <citation type="journal article" date="2018" name="Int. J. Syst. Evol. Microbiol.">
        <title>Paraburkholderia azotifigens sp. nov., a nitrogen-fixing bacterium isolated from paddy soil.</title>
        <authorList>
            <person name="Choi G.M."/>
            <person name="Im W.T."/>
        </authorList>
    </citation>
    <scope>NUCLEOTIDE SEQUENCE [LARGE SCALE GENOMIC DNA]</scope>
    <source>
        <strain evidence="2 3">NF 2-5-3</strain>
    </source>
</reference>
<proteinExistence type="predicted"/>
<sequence>MKIAQFVVAATIALASVPSFAQSAPLTANDEVSAQLAQEKMTYGYWSSNDRTRTATSGSKPTVVPPHQITGVELGRYSLSVVSPSF</sequence>